<dbReference type="EMBL" id="HBEM01021006">
    <property type="protein sequence ID" value="CAD8455448.1"/>
    <property type="molecule type" value="Transcribed_RNA"/>
</dbReference>
<gene>
    <name evidence="1" type="ORF">LAMO00422_LOCUS14393</name>
</gene>
<name>A0A7S0DI84_9EUKA</name>
<evidence type="ECO:0000313" key="1">
    <source>
        <dbReference type="EMBL" id="CAD8455448.1"/>
    </source>
</evidence>
<proteinExistence type="predicted"/>
<accession>A0A7S0DI84</accession>
<protein>
    <submittedName>
        <fullName evidence="1">Uncharacterized protein</fullName>
    </submittedName>
</protein>
<organism evidence="1">
    <name type="scientific">Amorphochlora amoebiformis</name>
    <dbReference type="NCBI Taxonomy" id="1561963"/>
    <lineage>
        <taxon>Eukaryota</taxon>
        <taxon>Sar</taxon>
        <taxon>Rhizaria</taxon>
        <taxon>Cercozoa</taxon>
        <taxon>Chlorarachniophyceae</taxon>
        <taxon>Amorphochlora</taxon>
    </lineage>
</organism>
<reference evidence="1" key="1">
    <citation type="submission" date="2021-01" db="EMBL/GenBank/DDBJ databases">
        <authorList>
            <person name="Corre E."/>
            <person name="Pelletier E."/>
            <person name="Niang G."/>
            <person name="Scheremetjew M."/>
            <person name="Finn R."/>
            <person name="Kale V."/>
            <person name="Holt S."/>
            <person name="Cochrane G."/>
            <person name="Meng A."/>
            <person name="Brown T."/>
            <person name="Cohen L."/>
        </authorList>
    </citation>
    <scope>NUCLEOTIDE SEQUENCE</scope>
    <source>
        <strain evidence="1">CCMP2058</strain>
    </source>
</reference>
<dbReference type="AlphaFoldDB" id="A0A7S0DI84"/>
<sequence>MTRKQDMTKKTLEKNAIAVTVRGAVKIAAETEDEMTTVPKERGEGIGTGVAVEIVTGGATAEAEAGGGEAITVDVTADPEAEIGGEGEEALVHRLRIARVLRTKPNKTLQVLPLCQE</sequence>